<dbReference type="GO" id="GO:0006508">
    <property type="term" value="P:proteolysis"/>
    <property type="evidence" value="ECO:0007669"/>
    <property type="project" value="UniProtKB-KW"/>
</dbReference>
<evidence type="ECO:0000313" key="18">
    <source>
        <dbReference type="EMBL" id="AXA24732.1"/>
    </source>
</evidence>
<feature type="active site" description="Proton acceptor" evidence="13">
    <location>
        <position position="67"/>
    </location>
</feature>
<dbReference type="GO" id="GO:0009252">
    <property type="term" value="P:peptidoglycan biosynthetic process"/>
    <property type="evidence" value="ECO:0007669"/>
    <property type="project" value="UniProtKB-KW"/>
</dbReference>
<dbReference type="Pfam" id="PF00768">
    <property type="entry name" value="Peptidase_S11"/>
    <property type="match status" value="1"/>
</dbReference>
<dbReference type="EMBL" id="CP030750">
    <property type="protein sequence ID" value="AXA24732.1"/>
    <property type="molecule type" value="Genomic_DNA"/>
</dbReference>
<dbReference type="Proteomes" id="UP000251617">
    <property type="component" value="Chromosome"/>
</dbReference>
<dbReference type="Pfam" id="PF07943">
    <property type="entry name" value="PBP5_C"/>
    <property type="match status" value="1"/>
</dbReference>
<evidence type="ECO:0000256" key="7">
    <source>
        <dbReference type="ARBA" id="ARBA00022729"/>
    </source>
</evidence>
<evidence type="ECO:0000256" key="13">
    <source>
        <dbReference type="PIRSR" id="PIRSR618044-1"/>
    </source>
</evidence>
<name>A0AAD0L5L5_PSEPU</name>
<dbReference type="InterPro" id="IPR015956">
    <property type="entry name" value="Peniciliin-bd_prot_C_sf"/>
</dbReference>
<proteinExistence type="inferred from homology"/>
<keyword evidence="6" id="KW-0645">Protease</keyword>
<dbReference type="PANTHER" id="PTHR21581:SF6">
    <property type="entry name" value="TRAFFICKING PROTEIN PARTICLE COMPLEX SUBUNIT 12"/>
    <property type="match status" value="1"/>
</dbReference>
<feature type="signal peptide" evidence="16">
    <location>
        <begin position="1"/>
        <end position="33"/>
    </location>
</feature>
<evidence type="ECO:0000256" key="8">
    <source>
        <dbReference type="ARBA" id="ARBA00022801"/>
    </source>
</evidence>
<accession>A0AAD0L5L5</accession>
<dbReference type="GO" id="GO:0008360">
    <property type="term" value="P:regulation of cell shape"/>
    <property type="evidence" value="ECO:0007669"/>
    <property type="project" value="UniProtKB-KW"/>
</dbReference>
<evidence type="ECO:0000256" key="3">
    <source>
        <dbReference type="ARBA" id="ARBA00007164"/>
    </source>
</evidence>
<feature type="chain" id="PRO_5042207904" description="serine-type D-Ala-D-Ala carboxypeptidase" evidence="16">
    <location>
        <begin position="34"/>
        <end position="397"/>
    </location>
</feature>
<protein>
    <recommendedName>
        <fullName evidence="4">serine-type D-Ala-D-Ala carboxypeptidase</fullName>
        <ecNumber evidence="4">3.4.16.4</ecNumber>
    </recommendedName>
</protein>
<dbReference type="SUPFAM" id="SSF56601">
    <property type="entry name" value="beta-lactamase/transpeptidase-like"/>
    <property type="match status" value="1"/>
</dbReference>
<keyword evidence="8" id="KW-0378">Hydrolase</keyword>
<feature type="active site" description="Proton acceptor" evidence="13">
    <location>
        <position position="70"/>
    </location>
</feature>
<keyword evidence="5 18" id="KW-0121">Carboxypeptidase</keyword>
<dbReference type="SUPFAM" id="SSF69189">
    <property type="entry name" value="Penicillin-binding protein associated domain"/>
    <property type="match status" value="1"/>
</dbReference>
<dbReference type="InterPro" id="IPR001967">
    <property type="entry name" value="Peptidase_S11_N"/>
</dbReference>
<feature type="binding site" evidence="14">
    <location>
        <position position="232"/>
    </location>
    <ligand>
        <name>substrate</name>
    </ligand>
</feature>
<evidence type="ECO:0000256" key="5">
    <source>
        <dbReference type="ARBA" id="ARBA00022645"/>
    </source>
</evidence>
<dbReference type="InterPro" id="IPR018044">
    <property type="entry name" value="Peptidase_S11"/>
</dbReference>
<dbReference type="GO" id="GO:0071555">
    <property type="term" value="P:cell wall organization"/>
    <property type="evidence" value="ECO:0007669"/>
    <property type="project" value="UniProtKB-KW"/>
</dbReference>
<evidence type="ECO:0000256" key="4">
    <source>
        <dbReference type="ARBA" id="ARBA00012448"/>
    </source>
</evidence>
<keyword evidence="9" id="KW-0133">Cell shape</keyword>
<evidence type="ECO:0000256" key="9">
    <source>
        <dbReference type="ARBA" id="ARBA00022960"/>
    </source>
</evidence>
<dbReference type="SMART" id="SM00936">
    <property type="entry name" value="PBP5_C"/>
    <property type="match status" value="1"/>
</dbReference>
<evidence type="ECO:0000259" key="17">
    <source>
        <dbReference type="SMART" id="SM00936"/>
    </source>
</evidence>
<evidence type="ECO:0000313" key="19">
    <source>
        <dbReference type="Proteomes" id="UP000251617"/>
    </source>
</evidence>
<dbReference type="InterPro" id="IPR012338">
    <property type="entry name" value="Beta-lactam/transpept-like"/>
</dbReference>
<evidence type="ECO:0000256" key="16">
    <source>
        <dbReference type="SAM" id="SignalP"/>
    </source>
</evidence>
<evidence type="ECO:0000256" key="1">
    <source>
        <dbReference type="ARBA" id="ARBA00003217"/>
    </source>
</evidence>
<gene>
    <name evidence="18" type="ORF">C1S65_11640</name>
</gene>
<dbReference type="AlphaFoldDB" id="A0AAD0L5L5"/>
<dbReference type="RefSeq" id="WP_112898089.1">
    <property type="nucleotide sequence ID" value="NZ_CP030750.1"/>
</dbReference>
<dbReference type="InterPro" id="IPR012907">
    <property type="entry name" value="Peptidase_S11_C"/>
</dbReference>
<evidence type="ECO:0000256" key="2">
    <source>
        <dbReference type="ARBA" id="ARBA00004752"/>
    </source>
</evidence>
<evidence type="ECO:0000256" key="10">
    <source>
        <dbReference type="ARBA" id="ARBA00022984"/>
    </source>
</evidence>
<evidence type="ECO:0000256" key="12">
    <source>
        <dbReference type="ARBA" id="ARBA00034000"/>
    </source>
</evidence>
<keyword evidence="10" id="KW-0573">Peptidoglycan synthesis</keyword>
<evidence type="ECO:0000256" key="11">
    <source>
        <dbReference type="ARBA" id="ARBA00023316"/>
    </source>
</evidence>
<keyword evidence="7 16" id="KW-0732">Signal</keyword>
<organism evidence="18 19">
    <name type="scientific">Pseudomonas putida</name>
    <name type="common">Arthrobacter siderocapsulatus</name>
    <dbReference type="NCBI Taxonomy" id="303"/>
    <lineage>
        <taxon>Bacteria</taxon>
        <taxon>Pseudomonadati</taxon>
        <taxon>Pseudomonadota</taxon>
        <taxon>Gammaproteobacteria</taxon>
        <taxon>Pseudomonadales</taxon>
        <taxon>Pseudomonadaceae</taxon>
        <taxon>Pseudomonas</taxon>
    </lineage>
</organism>
<keyword evidence="11" id="KW-0961">Cell wall biogenesis/degradation</keyword>
<evidence type="ECO:0000256" key="6">
    <source>
        <dbReference type="ARBA" id="ARBA00022670"/>
    </source>
</evidence>
<dbReference type="Gene3D" id="3.40.710.10">
    <property type="entry name" value="DD-peptidase/beta-lactamase superfamily"/>
    <property type="match status" value="1"/>
</dbReference>
<dbReference type="InterPro" id="IPR037167">
    <property type="entry name" value="Peptidase_S11_C_sf"/>
</dbReference>
<comment type="function">
    <text evidence="1">Removes C-terminal D-alanyl residues from sugar-peptide cell wall precursors.</text>
</comment>
<comment type="catalytic activity">
    <reaction evidence="12">
        <text>Preferential cleavage: (Ac)2-L-Lys-D-Ala-|-D-Ala. Also transpeptidation of peptidyl-alanyl moieties that are N-acyl substituents of D-alanine.</text>
        <dbReference type="EC" id="3.4.16.4"/>
    </reaction>
</comment>
<feature type="domain" description="Peptidase S11 D-Ala-D-Ala carboxypeptidase A C-terminal" evidence="17">
    <location>
        <begin position="284"/>
        <end position="377"/>
    </location>
</feature>
<evidence type="ECO:0000256" key="14">
    <source>
        <dbReference type="PIRSR" id="PIRSR618044-2"/>
    </source>
</evidence>
<evidence type="ECO:0000256" key="15">
    <source>
        <dbReference type="RuleBase" id="RU004016"/>
    </source>
</evidence>
<sequence>MKSCVTPKARFRNHLSIAACSATLLILSQAVLAGGANVSAKAYVLIDPDAKQVLAQKDGNLRFEPASTTKLMTALLVFKALRAQHIDLQQKVFIGGSAWKQSGTTMYLHAGMEVTVDDLIKGLLVQSGNDAAYVLAEVVGGTVDQFVIMMNAEAQRLGMLDTHFMNPAGLPEEGHLSSAVDLGALALTLVNGFPEYAHYFAIKEYHYPGTPTANRKNRNPLLFSDPSVTGMKTGYTAAAGYCLVATAQRRVDATHERGMLLVLLGAENEKRRAEEAAGLISWGYRAFEQVQAEQAVTSFDPIKVWKGMTSHVEIGLQAPVTLSVPTGQQAGLRSEVEYFEPIIAPVEQGQQVGVVRWSLLGGLIRAEPIIAQHAVPEGGWLSRAWGSLCLWLHGLLE</sequence>
<dbReference type="PRINTS" id="PR00725">
    <property type="entry name" value="DADACBPTASE1"/>
</dbReference>
<comment type="pathway">
    <text evidence="2">Cell wall biogenesis; peptidoglycan biosynthesis.</text>
</comment>
<dbReference type="PANTHER" id="PTHR21581">
    <property type="entry name" value="D-ALANYL-D-ALANINE CARBOXYPEPTIDASE"/>
    <property type="match status" value="1"/>
</dbReference>
<feature type="active site" evidence="13">
    <location>
        <position position="127"/>
    </location>
</feature>
<reference evidence="18 19" key="1">
    <citation type="submission" date="2018-06" db="EMBL/GenBank/DDBJ databases">
        <title>The genome of Pseudomonas putida NX-1, a lignin degrader.</title>
        <authorList>
            <person name="Xu Z."/>
        </authorList>
    </citation>
    <scope>NUCLEOTIDE SEQUENCE [LARGE SCALE GENOMIC DNA]</scope>
    <source>
        <strain evidence="18 19">NX-1</strain>
    </source>
</reference>
<dbReference type="Gene3D" id="2.60.410.10">
    <property type="entry name" value="D-Ala-D-Ala carboxypeptidase, C-terminal domain"/>
    <property type="match status" value="1"/>
</dbReference>
<dbReference type="EC" id="3.4.16.4" evidence="4"/>
<comment type="similarity">
    <text evidence="3 15">Belongs to the peptidase S11 family.</text>
</comment>
<dbReference type="GO" id="GO:0009002">
    <property type="term" value="F:serine-type D-Ala-D-Ala carboxypeptidase activity"/>
    <property type="evidence" value="ECO:0007669"/>
    <property type="project" value="UniProtKB-EC"/>
</dbReference>